<evidence type="ECO:0000256" key="11">
    <source>
        <dbReference type="HAMAP-Rule" id="MF_00230"/>
    </source>
</evidence>
<dbReference type="EC" id="2.4.2.21" evidence="4 11"/>
<dbReference type="CDD" id="cd02439">
    <property type="entry name" value="DMB-PRT_CobT"/>
    <property type="match status" value="1"/>
</dbReference>
<dbReference type="Gene3D" id="1.10.1610.10">
    <property type="match status" value="1"/>
</dbReference>
<evidence type="ECO:0000256" key="2">
    <source>
        <dbReference type="ARBA" id="ARBA00005049"/>
    </source>
</evidence>
<evidence type="ECO:0000256" key="9">
    <source>
        <dbReference type="ARBA" id="ARBA00030686"/>
    </source>
</evidence>
<protein>
    <recommendedName>
        <fullName evidence="5 11">Nicotinate-nucleotide--dimethylbenzimidazole phosphoribosyltransferase</fullName>
        <shortName evidence="11">NN:DBI PRT</shortName>
        <ecNumber evidence="4 11">2.4.2.21</ecNumber>
    </recommendedName>
    <alternativeName>
        <fullName evidence="9 11">N(1)-alpha-phosphoribosyltransferase</fullName>
    </alternativeName>
</protein>
<evidence type="ECO:0000256" key="10">
    <source>
        <dbReference type="ARBA" id="ARBA00047340"/>
    </source>
</evidence>
<dbReference type="InterPro" id="IPR023195">
    <property type="entry name" value="Nict_dMeBzImd_PRibTrfase_N"/>
</dbReference>
<evidence type="ECO:0000313" key="12">
    <source>
        <dbReference type="EMBL" id="MDT3428914.1"/>
    </source>
</evidence>
<dbReference type="RefSeq" id="WP_312001407.1">
    <property type="nucleotide sequence ID" value="NZ_JAUSUY010000029.1"/>
</dbReference>
<organism evidence="12 13">
    <name type="scientific">Paenibacillus forsythiae</name>
    <dbReference type="NCBI Taxonomy" id="365616"/>
    <lineage>
        <taxon>Bacteria</taxon>
        <taxon>Bacillati</taxon>
        <taxon>Bacillota</taxon>
        <taxon>Bacilli</taxon>
        <taxon>Bacillales</taxon>
        <taxon>Paenibacillaceae</taxon>
        <taxon>Paenibacillus</taxon>
    </lineage>
</organism>
<comment type="pathway">
    <text evidence="2 11">Nucleoside biosynthesis; alpha-ribazole biosynthesis; alpha-ribazole from 5,6-dimethylbenzimidazole: step 1/2.</text>
</comment>
<comment type="function">
    <text evidence="1 11">Catalyzes the synthesis of alpha-ribazole-5'-phosphate from nicotinate mononucleotide (NAMN) and 5,6-dimethylbenzimidazole (DMB).</text>
</comment>
<proteinExistence type="inferred from homology"/>
<dbReference type="Gene3D" id="3.40.50.10210">
    <property type="match status" value="1"/>
</dbReference>
<dbReference type="NCBIfam" id="NF000996">
    <property type="entry name" value="PRK00105.1"/>
    <property type="match status" value="1"/>
</dbReference>
<dbReference type="Proteomes" id="UP001248709">
    <property type="component" value="Unassembled WGS sequence"/>
</dbReference>
<dbReference type="EMBL" id="JAUSUY010000029">
    <property type="protein sequence ID" value="MDT3428914.1"/>
    <property type="molecule type" value="Genomic_DNA"/>
</dbReference>
<reference evidence="12 13" key="1">
    <citation type="submission" date="2023-07" db="EMBL/GenBank/DDBJ databases">
        <title>Genomic Encyclopedia of Type Strains, Phase IV (KMG-IV): sequencing the most valuable type-strain genomes for metagenomic binning, comparative biology and taxonomic classification.</title>
        <authorList>
            <person name="Goeker M."/>
        </authorList>
    </citation>
    <scope>NUCLEOTIDE SEQUENCE [LARGE SCALE GENOMIC DNA]</scope>
    <source>
        <strain evidence="12 13">T98</strain>
    </source>
</reference>
<comment type="similarity">
    <text evidence="3 11">Belongs to the CobT family.</text>
</comment>
<sequence length="365" mass="38436">MLEKLFQVINRIERLNMVSMHQMRRSVNNLTKPLGSLGRLEEIAVRLAGITGSVQPSVDKKAIVVMCGDHGVVQEGVSAYPQEVTGLMMANFIRRSAAVNVLAQQAGAEVQVIDVGTLLTDLPEGVVRRKVRPGTANMAQGPAMTKQEAVAAIHVGMDTAYELADKGIEVIGLGEMGIGNTTPSSAMTAVFTNHPVEQITGRGTGIDDEALAAKTKVIERAIEVNQPDPGDAVDVLAKVGGLEIAGLAGVIMGAAARRVPVVIDGVITGAAALAACRIEPRCRDYLFASHLSVEPAHRIVLDELGLKPLLHLDMRLGEGTGAALALPVIESAVQLVSRMATFEDLGIPSPAPEEDEFSLAVDGLK</sequence>
<evidence type="ECO:0000256" key="8">
    <source>
        <dbReference type="ARBA" id="ARBA00022679"/>
    </source>
</evidence>
<name>A0ABU3HDM9_9BACL</name>
<evidence type="ECO:0000256" key="1">
    <source>
        <dbReference type="ARBA" id="ARBA00002197"/>
    </source>
</evidence>
<dbReference type="Pfam" id="PF02277">
    <property type="entry name" value="DBI_PRT"/>
    <property type="match status" value="1"/>
</dbReference>
<dbReference type="GO" id="GO:0008939">
    <property type="term" value="F:nicotinate-nucleotide-dimethylbenzimidazole phosphoribosyltransferase activity"/>
    <property type="evidence" value="ECO:0007669"/>
    <property type="project" value="UniProtKB-EC"/>
</dbReference>
<dbReference type="InterPro" id="IPR017846">
    <property type="entry name" value="Nict_dMeBzImd_PRibTrfase_bact"/>
</dbReference>
<dbReference type="InterPro" id="IPR003200">
    <property type="entry name" value="Nict_dMeBzImd_PRibTrfase"/>
</dbReference>
<dbReference type="InterPro" id="IPR036087">
    <property type="entry name" value="Nict_dMeBzImd_PRibTrfase_sf"/>
</dbReference>
<dbReference type="PANTHER" id="PTHR43463:SF1">
    <property type="entry name" value="NICOTINATE-NUCLEOTIDE--DIMETHYLBENZIMIDAZOLE PHOSPHORIBOSYLTRANSFERASE"/>
    <property type="match status" value="1"/>
</dbReference>
<evidence type="ECO:0000256" key="7">
    <source>
        <dbReference type="ARBA" id="ARBA00022676"/>
    </source>
</evidence>
<gene>
    <name evidence="11" type="primary">cobT</name>
    <name evidence="12" type="ORF">J2Z22_004509</name>
</gene>
<evidence type="ECO:0000313" key="13">
    <source>
        <dbReference type="Proteomes" id="UP001248709"/>
    </source>
</evidence>
<keyword evidence="7 11" id="KW-0328">Glycosyltransferase</keyword>
<dbReference type="SUPFAM" id="SSF52733">
    <property type="entry name" value="Nicotinate mononucleotide:5,6-dimethylbenzimidazole phosphoribosyltransferase (CobT)"/>
    <property type="match status" value="1"/>
</dbReference>
<comment type="caution">
    <text evidence="12">The sequence shown here is derived from an EMBL/GenBank/DDBJ whole genome shotgun (WGS) entry which is preliminary data.</text>
</comment>
<evidence type="ECO:0000256" key="4">
    <source>
        <dbReference type="ARBA" id="ARBA00011991"/>
    </source>
</evidence>
<dbReference type="HAMAP" id="MF_00230">
    <property type="entry name" value="CobT"/>
    <property type="match status" value="1"/>
</dbReference>
<dbReference type="PANTHER" id="PTHR43463">
    <property type="entry name" value="NICOTINATE-NUCLEOTIDE--DIMETHYLBENZIMIDAZOLE PHOSPHORIBOSYLTRANSFERASE"/>
    <property type="match status" value="1"/>
</dbReference>
<feature type="active site" description="Proton acceptor" evidence="11">
    <location>
        <position position="318"/>
    </location>
</feature>
<dbReference type="NCBIfam" id="TIGR03160">
    <property type="entry name" value="cobT_DBIPRT"/>
    <property type="match status" value="1"/>
</dbReference>
<keyword evidence="8 11" id="KW-0808">Transferase</keyword>
<keyword evidence="13" id="KW-1185">Reference proteome</keyword>
<comment type="catalytic activity">
    <reaction evidence="10 11">
        <text>5,6-dimethylbenzimidazole + nicotinate beta-D-ribonucleotide = alpha-ribazole 5'-phosphate + nicotinate + H(+)</text>
        <dbReference type="Rhea" id="RHEA:11196"/>
        <dbReference type="ChEBI" id="CHEBI:15378"/>
        <dbReference type="ChEBI" id="CHEBI:15890"/>
        <dbReference type="ChEBI" id="CHEBI:32544"/>
        <dbReference type="ChEBI" id="CHEBI:57502"/>
        <dbReference type="ChEBI" id="CHEBI:57918"/>
        <dbReference type="EC" id="2.4.2.21"/>
    </reaction>
</comment>
<accession>A0ABU3HDM9</accession>
<evidence type="ECO:0000256" key="3">
    <source>
        <dbReference type="ARBA" id="ARBA00007110"/>
    </source>
</evidence>
<evidence type="ECO:0000256" key="6">
    <source>
        <dbReference type="ARBA" id="ARBA00022573"/>
    </source>
</evidence>
<evidence type="ECO:0000256" key="5">
    <source>
        <dbReference type="ARBA" id="ARBA00015486"/>
    </source>
</evidence>
<keyword evidence="6 11" id="KW-0169">Cobalamin biosynthesis</keyword>